<dbReference type="OrthoDB" id="717670at2759"/>
<dbReference type="AlphaFoldDB" id="A0A1E5ULX9"/>
<name>A0A1E5ULX9_9POAL</name>
<protein>
    <submittedName>
        <fullName evidence="1">Uncharacterized protein</fullName>
    </submittedName>
</protein>
<proteinExistence type="predicted"/>
<comment type="caution">
    <text evidence="1">The sequence shown here is derived from an EMBL/GenBank/DDBJ whole genome shotgun (WGS) entry which is preliminary data.</text>
</comment>
<dbReference type="EMBL" id="LWDX02072070">
    <property type="protein sequence ID" value="OEL13866.1"/>
    <property type="molecule type" value="Genomic_DNA"/>
</dbReference>
<evidence type="ECO:0000313" key="2">
    <source>
        <dbReference type="Proteomes" id="UP000095767"/>
    </source>
</evidence>
<reference evidence="1 2" key="1">
    <citation type="submission" date="2016-09" db="EMBL/GenBank/DDBJ databases">
        <title>The draft genome of Dichanthelium oligosanthes: A C3 panicoid grass species.</title>
        <authorList>
            <person name="Studer A.J."/>
            <person name="Schnable J.C."/>
            <person name="Brutnell T.P."/>
        </authorList>
    </citation>
    <scope>NUCLEOTIDE SEQUENCE [LARGE SCALE GENOMIC DNA]</scope>
    <source>
        <strain evidence="2">cv. Kellogg 1175</strain>
        <tissue evidence="1">Leaf</tissue>
    </source>
</reference>
<sequence length="52" mass="5802">LDGVIKMDTNNNGSFGKLMFKPSTHIVVQSSLFDMDDIKRFILSKAPRGTTE</sequence>
<organism evidence="1 2">
    <name type="scientific">Dichanthelium oligosanthes</name>
    <dbReference type="NCBI Taxonomy" id="888268"/>
    <lineage>
        <taxon>Eukaryota</taxon>
        <taxon>Viridiplantae</taxon>
        <taxon>Streptophyta</taxon>
        <taxon>Embryophyta</taxon>
        <taxon>Tracheophyta</taxon>
        <taxon>Spermatophyta</taxon>
        <taxon>Magnoliopsida</taxon>
        <taxon>Liliopsida</taxon>
        <taxon>Poales</taxon>
        <taxon>Poaceae</taxon>
        <taxon>PACMAD clade</taxon>
        <taxon>Panicoideae</taxon>
        <taxon>Panicodae</taxon>
        <taxon>Paniceae</taxon>
        <taxon>Dichantheliinae</taxon>
        <taxon>Dichanthelium</taxon>
    </lineage>
</organism>
<dbReference type="Proteomes" id="UP000095767">
    <property type="component" value="Unassembled WGS sequence"/>
</dbReference>
<evidence type="ECO:0000313" key="1">
    <source>
        <dbReference type="EMBL" id="OEL13866.1"/>
    </source>
</evidence>
<accession>A0A1E5ULX9</accession>
<feature type="non-terminal residue" evidence="1">
    <location>
        <position position="1"/>
    </location>
</feature>
<gene>
    <name evidence="1" type="ORF">BAE44_0025114</name>
</gene>
<keyword evidence="2" id="KW-1185">Reference proteome</keyword>